<organism evidence="3 4">
    <name type="scientific">Colocasia esculenta</name>
    <name type="common">Wild taro</name>
    <name type="synonym">Arum esculentum</name>
    <dbReference type="NCBI Taxonomy" id="4460"/>
    <lineage>
        <taxon>Eukaryota</taxon>
        <taxon>Viridiplantae</taxon>
        <taxon>Streptophyta</taxon>
        <taxon>Embryophyta</taxon>
        <taxon>Tracheophyta</taxon>
        <taxon>Spermatophyta</taxon>
        <taxon>Magnoliopsida</taxon>
        <taxon>Liliopsida</taxon>
        <taxon>Araceae</taxon>
        <taxon>Aroideae</taxon>
        <taxon>Colocasieae</taxon>
        <taxon>Colocasia</taxon>
    </lineage>
</organism>
<name>A0A843XRN5_COLES</name>
<dbReference type="Proteomes" id="UP000652761">
    <property type="component" value="Unassembled WGS sequence"/>
</dbReference>
<keyword evidence="2" id="KW-1133">Transmembrane helix</keyword>
<feature type="compositionally biased region" description="Low complexity" evidence="1">
    <location>
        <begin position="89"/>
        <end position="98"/>
    </location>
</feature>
<feature type="region of interest" description="Disordered" evidence="1">
    <location>
        <begin position="1"/>
        <end position="64"/>
    </location>
</feature>
<evidence type="ECO:0000256" key="2">
    <source>
        <dbReference type="SAM" id="Phobius"/>
    </source>
</evidence>
<feature type="compositionally biased region" description="Polar residues" evidence="1">
    <location>
        <begin position="99"/>
        <end position="111"/>
    </location>
</feature>
<dbReference type="AlphaFoldDB" id="A0A843XRN5"/>
<keyword evidence="2" id="KW-0812">Transmembrane</keyword>
<protein>
    <submittedName>
        <fullName evidence="3">Uncharacterized protein</fullName>
    </submittedName>
</protein>
<gene>
    <name evidence="3" type="ORF">Taro_054775</name>
</gene>
<comment type="caution">
    <text evidence="3">The sequence shown here is derived from an EMBL/GenBank/DDBJ whole genome shotgun (WGS) entry which is preliminary data.</text>
</comment>
<dbReference type="OrthoDB" id="643381at2759"/>
<keyword evidence="2" id="KW-0472">Membrane</keyword>
<reference evidence="3" key="1">
    <citation type="submission" date="2017-07" db="EMBL/GenBank/DDBJ databases">
        <title>Taro Niue Genome Assembly and Annotation.</title>
        <authorList>
            <person name="Atibalentja N."/>
            <person name="Keating K."/>
            <person name="Fields C.J."/>
        </authorList>
    </citation>
    <scope>NUCLEOTIDE SEQUENCE</scope>
    <source>
        <strain evidence="3">Niue_2</strain>
        <tissue evidence="3">Leaf</tissue>
    </source>
</reference>
<proteinExistence type="predicted"/>
<feature type="transmembrane region" description="Helical" evidence="2">
    <location>
        <begin position="216"/>
        <end position="233"/>
    </location>
</feature>
<feature type="region of interest" description="Disordered" evidence="1">
    <location>
        <begin position="89"/>
        <end position="127"/>
    </location>
</feature>
<dbReference type="EMBL" id="NMUH01011493">
    <property type="protein sequence ID" value="MQM21730.1"/>
    <property type="molecule type" value="Genomic_DNA"/>
</dbReference>
<keyword evidence="4" id="KW-1185">Reference proteome</keyword>
<feature type="non-terminal residue" evidence="3">
    <location>
        <position position="1"/>
    </location>
</feature>
<feature type="compositionally biased region" description="Basic residues" evidence="1">
    <location>
        <begin position="9"/>
        <end position="19"/>
    </location>
</feature>
<evidence type="ECO:0000313" key="4">
    <source>
        <dbReference type="Proteomes" id="UP000652761"/>
    </source>
</evidence>
<sequence>LNRKEGRDKKKVQSRRRLHIPSSQIARGFAPSPVPVSGRLVRSAARGRPSAAGVGRRPRGLRGFPLHLLPKSSRGRGCCFCPVLLSSRPRPRGSGRSSVKLSSTSVPTSAPSGRAHKDGSFSHPSPGSRWLRLLSKKSVSSTIFNSMHLQGSNRRSPTLKVNSALSYSENKPDQPWDEQANSDMSAEVVDEKVDVDIPPQEEVSIPKKRAAKIHDFCLGIPFAIAAVLFWKHFQTYSLISNNKH</sequence>
<evidence type="ECO:0000313" key="3">
    <source>
        <dbReference type="EMBL" id="MQM21730.1"/>
    </source>
</evidence>
<feature type="compositionally biased region" description="Low complexity" evidence="1">
    <location>
        <begin position="41"/>
        <end position="64"/>
    </location>
</feature>
<evidence type="ECO:0000256" key="1">
    <source>
        <dbReference type="SAM" id="MobiDB-lite"/>
    </source>
</evidence>
<accession>A0A843XRN5</accession>